<evidence type="ECO:0000313" key="1">
    <source>
        <dbReference type="EMBL" id="UOF01406.1"/>
    </source>
</evidence>
<protein>
    <recommendedName>
        <fullName evidence="3">STAS domain-containing protein</fullName>
    </recommendedName>
</protein>
<dbReference type="EMBL" id="CP093442">
    <property type="protein sequence ID" value="UOF01406.1"/>
    <property type="molecule type" value="Genomic_DNA"/>
</dbReference>
<keyword evidence="2" id="KW-1185">Reference proteome</keyword>
<proteinExistence type="predicted"/>
<name>A0ABY4CCG2_9BACT</name>
<sequence>MALQLAFSVQDKCTTIQLKGSLNEYSSMLDGVEVNPSFDLHIELKDLQAINSLGIRNFHNWIKKIKCQRLRLFYCPRAFVNQMNLVEGFLPEKAEIESFFVPYFSETTGEDKMVLFTKFLEYKKENDKLILKIPEFYDNDNNKMELDVFKDQYFRFLEKYY</sequence>
<accession>A0ABY4CCG2</accession>
<dbReference type="Proteomes" id="UP000830116">
    <property type="component" value="Chromosome"/>
</dbReference>
<evidence type="ECO:0000313" key="2">
    <source>
        <dbReference type="Proteomes" id="UP000830116"/>
    </source>
</evidence>
<dbReference type="RefSeq" id="WP_243537846.1">
    <property type="nucleotide sequence ID" value="NZ_CP093442.1"/>
</dbReference>
<gene>
    <name evidence="1" type="ORF">MNR06_00370</name>
</gene>
<organism evidence="1 2">
    <name type="scientific">Bdellovibrio reynosensis</name>
    <dbReference type="NCBI Taxonomy" id="2835041"/>
    <lineage>
        <taxon>Bacteria</taxon>
        <taxon>Pseudomonadati</taxon>
        <taxon>Bdellovibrionota</taxon>
        <taxon>Bdellovibrionia</taxon>
        <taxon>Bdellovibrionales</taxon>
        <taxon>Pseudobdellovibrionaceae</taxon>
        <taxon>Bdellovibrio</taxon>
    </lineage>
</organism>
<evidence type="ECO:0008006" key="3">
    <source>
        <dbReference type="Google" id="ProtNLM"/>
    </source>
</evidence>
<reference evidence="1" key="1">
    <citation type="submission" date="2022-03" db="EMBL/GenBank/DDBJ databases">
        <title>Genome Identification and Characterization of new species Bdellovibrio reynosense LBG001 sp. nov. from a Mexico soil sample.</title>
        <authorList>
            <person name="Camilli A."/>
            <person name="Ajao Y."/>
            <person name="Guo X."/>
        </authorList>
    </citation>
    <scope>NUCLEOTIDE SEQUENCE</scope>
    <source>
        <strain evidence="1">LBG001</strain>
    </source>
</reference>